<evidence type="ECO:0000313" key="3">
    <source>
        <dbReference type="Proteomes" id="UP000245535"/>
    </source>
</evidence>
<dbReference type="SUPFAM" id="SSF53098">
    <property type="entry name" value="Ribonuclease H-like"/>
    <property type="match status" value="1"/>
</dbReference>
<dbReference type="Pfam" id="PF13333">
    <property type="entry name" value="rve_2"/>
    <property type="match status" value="1"/>
</dbReference>
<dbReference type="GO" id="GO:0015074">
    <property type="term" value="P:DNA integration"/>
    <property type="evidence" value="ECO:0007669"/>
    <property type="project" value="InterPro"/>
</dbReference>
<comment type="caution">
    <text evidence="2">The sequence shown here is derived from an EMBL/GenBank/DDBJ whole genome shotgun (WGS) entry which is preliminary data.</text>
</comment>
<feature type="domain" description="Integrase catalytic" evidence="1">
    <location>
        <begin position="3"/>
        <end position="55"/>
    </location>
</feature>
<reference evidence="2 3" key="1">
    <citation type="submission" date="2018-03" db="EMBL/GenBank/DDBJ databases">
        <title>Genomic Encyclopedia of Archaeal and Bacterial Type Strains, Phase II (KMG-II): from individual species to whole genera.</title>
        <authorList>
            <person name="Goeker M."/>
        </authorList>
    </citation>
    <scope>NUCLEOTIDE SEQUENCE [LARGE SCALE GENOMIC DNA]</scope>
    <source>
        <strain evidence="2 3">DSM 28229</strain>
    </source>
</reference>
<proteinExistence type="predicted"/>
<keyword evidence="3" id="KW-1185">Reference proteome</keyword>
<evidence type="ECO:0000259" key="1">
    <source>
        <dbReference type="Pfam" id="PF13333"/>
    </source>
</evidence>
<organism evidence="2 3">
    <name type="scientific">Sediminitomix flava</name>
    <dbReference type="NCBI Taxonomy" id="379075"/>
    <lineage>
        <taxon>Bacteria</taxon>
        <taxon>Pseudomonadati</taxon>
        <taxon>Bacteroidota</taxon>
        <taxon>Cytophagia</taxon>
        <taxon>Cytophagales</taxon>
        <taxon>Flammeovirgaceae</taxon>
        <taxon>Sediminitomix</taxon>
    </lineage>
</organism>
<gene>
    <name evidence="2" type="ORF">BC781_108161</name>
</gene>
<sequence>MTECFFLTLKLELVDHHVFHSHQQPRIAVFEFIESWFNHQRGYFNLGYLSPEEFYMKHIQKCAYLFVQ</sequence>
<accession>A0A315Z614</accession>
<dbReference type="EMBL" id="QGDO01000008">
    <property type="protein sequence ID" value="PWJ38026.1"/>
    <property type="molecule type" value="Genomic_DNA"/>
</dbReference>
<dbReference type="AlphaFoldDB" id="A0A315Z614"/>
<dbReference type="Proteomes" id="UP000245535">
    <property type="component" value="Unassembled WGS sequence"/>
</dbReference>
<dbReference type="InterPro" id="IPR012337">
    <property type="entry name" value="RNaseH-like_sf"/>
</dbReference>
<dbReference type="OrthoDB" id="887091at2"/>
<name>A0A315Z614_SEDFL</name>
<protein>
    <submittedName>
        <fullName evidence="2">Integrase-like protein</fullName>
    </submittedName>
</protein>
<evidence type="ECO:0000313" key="2">
    <source>
        <dbReference type="EMBL" id="PWJ38026.1"/>
    </source>
</evidence>
<dbReference type="InterPro" id="IPR001584">
    <property type="entry name" value="Integrase_cat-core"/>
</dbReference>